<keyword evidence="1" id="KW-0175">Coiled coil</keyword>
<proteinExistence type="predicted"/>
<dbReference type="EMBL" id="VWKB01000031">
    <property type="protein sequence ID" value="KAA4092876.1"/>
    <property type="molecule type" value="Genomic_DNA"/>
</dbReference>
<dbReference type="PROSITE" id="PS51257">
    <property type="entry name" value="PROKAR_LIPOPROTEIN"/>
    <property type="match status" value="1"/>
</dbReference>
<evidence type="ECO:0000313" key="3">
    <source>
        <dbReference type="Proteomes" id="UP000473905"/>
    </source>
</evidence>
<evidence type="ECO:0000256" key="1">
    <source>
        <dbReference type="SAM" id="Coils"/>
    </source>
</evidence>
<comment type="caution">
    <text evidence="2">The sequence shown here is derived from an EMBL/GenBank/DDBJ whole genome shotgun (WGS) entry which is preliminary data.</text>
</comment>
<sequence>MKKILFLTMTALLTSCTSNQQQTVKLSNEIDSLKAELSTYKEKYGELKTIDEKNNIFGIWELSHYVDDFGEKTQEGYIRTFCTGTFSNSATTNSELGVQFIIDKSGMRIQLYEYNRNHPIKGEGFFKFKTKRSDGETLEFKTYNAENGSNFVEEEYFEALMTFLQKEGEAKFIAESSSSSTLSNYKFSLTDTSYLKEALSKI</sequence>
<name>A0A5M5D460_BACOV</name>
<dbReference type="RefSeq" id="WP_149944832.1">
    <property type="nucleotide sequence ID" value="NZ_CP113514.1"/>
</dbReference>
<reference evidence="2 3" key="1">
    <citation type="journal article" date="2019" name="Nat. Med.">
        <title>A library of human gut bacterial isolates paired with longitudinal multiomics data enables mechanistic microbiome research.</title>
        <authorList>
            <person name="Poyet M."/>
            <person name="Groussin M."/>
            <person name="Gibbons S.M."/>
            <person name="Avila-Pacheco J."/>
            <person name="Jiang X."/>
            <person name="Kearney S.M."/>
            <person name="Perrotta A.R."/>
            <person name="Berdy B."/>
            <person name="Zhao S."/>
            <person name="Lieberman T.D."/>
            <person name="Swanson P.K."/>
            <person name="Smith M."/>
            <person name="Roesemann S."/>
            <person name="Alexander J.E."/>
            <person name="Rich S.A."/>
            <person name="Livny J."/>
            <person name="Vlamakis H."/>
            <person name="Clish C."/>
            <person name="Bullock K."/>
            <person name="Deik A."/>
            <person name="Scott J."/>
            <person name="Pierce K.A."/>
            <person name="Xavier R.J."/>
            <person name="Alm E.J."/>
        </authorList>
    </citation>
    <scope>NUCLEOTIDE SEQUENCE [LARGE SCALE GENOMIC DNA]</scope>
    <source>
        <strain evidence="2 3">BIOML-A134</strain>
    </source>
</reference>
<feature type="coiled-coil region" evidence="1">
    <location>
        <begin position="23"/>
        <end position="50"/>
    </location>
</feature>
<accession>A0A5M5D460</accession>
<keyword evidence="3" id="KW-1185">Reference proteome</keyword>
<evidence type="ECO:0000313" key="2">
    <source>
        <dbReference type="EMBL" id="KAA4092876.1"/>
    </source>
</evidence>
<evidence type="ECO:0008006" key="4">
    <source>
        <dbReference type="Google" id="ProtNLM"/>
    </source>
</evidence>
<dbReference type="Proteomes" id="UP000473905">
    <property type="component" value="Unassembled WGS sequence"/>
</dbReference>
<organism evidence="2 3">
    <name type="scientific">Bacteroides ovatus</name>
    <dbReference type="NCBI Taxonomy" id="28116"/>
    <lineage>
        <taxon>Bacteria</taxon>
        <taxon>Pseudomonadati</taxon>
        <taxon>Bacteroidota</taxon>
        <taxon>Bacteroidia</taxon>
        <taxon>Bacteroidales</taxon>
        <taxon>Bacteroidaceae</taxon>
        <taxon>Bacteroides</taxon>
    </lineage>
</organism>
<dbReference type="AlphaFoldDB" id="A0A5M5D460"/>
<gene>
    <name evidence="2" type="ORF">F3D66_20875</name>
</gene>
<protein>
    <recommendedName>
        <fullName evidence="4">Lipoprotein</fullName>
    </recommendedName>
</protein>